<evidence type="ECO:0000313" key="3">
    <source>
        <dbReference type="Proteomes" id="UP000544134"/>
    </source>
</evidence>
<dbReference type="Proteomes" id="UP000544134">
    <property type="component" value="Unassembled WGS sequence"/>
</dbReference>
<protein>
    <submittedName>
        <fullName evidence="2">Uncharacterized protein</fullName>
    </submittedName>
</protein>
<name>A0A848I8P8_9BURK</name>
<keyword evidence="1" id="KW-1133">Transmembrane helix</keyword>
<evidence type="ECO:0000313" key="2">
    <source>
        <dbReference type="EMBL" id="NML98827.1"/>
    </source>
</evidence>
<sequence>MKIRFIDNGNLASWLRLTLIVIGIELAFIALEFELPVLWARVFLLVGFLSVLVGGMTSRAKLLNIKPFDNSYKKARESYKTEDDKQDEVK</sequence>
<gene>
    <name evidence="2" type="ORF">HHL24_12830</name>
</gene>
<feature type="transmembrane region" description="Helical" evidence="1">
    <location>
        <begin position="12"/>
        <end position="31"/>
    </location>
</feature>
<keyword evidence="1" id="KW-0812">Transmembrane</keyword>
<reference evidence="2 3" key="1">
    <citation type="submission" date="2020-04" db="EMBL/GenBank/DDBJ databases">
        <title>Paraburkholderia sp. RP-4-7 isolated from soil.</title>
        <authorList>
            <person name="Dahal R.H."/>
        </authorList>
    </citation>
    <scope>NUCLEOTIDE SEQUENCE [LARGE SCALE GENOMIC DNA]</scope>
    <source>
        <strain evidence="2 3">RP-4-7</strain>
    </source>
</reference>
<evidence type="ECO:0000256" key="1">
    <source>
        <dbReference type="SAM" id="Phobius"/>
    </source>
</evidence>
<dbReference type="AlphaFoldDB" id="A0A848I8P8"/>
<dbReference type="EMBL" id="JABBGJ010000012">
    <property type="protein sequence ID" value="NML98827.1"/>
    <property type="molecule type" value="Genomic_DNA"/>
</dbReference>
<feature type="transmembrane region" description="Helical" evidence="1">
    <location>
        <begin position="37"/>
        <end position="56"/>
    </location>
</feature>
<dbReference type="RefSeq" id="WP_169485836.1">
    <property type="nucleotide sequence ID" value="NZ_JABBGJ010000012.1"/>
</dbReference>
<accession>A0A848I8P8</accession>
<proteinExistence type="predicted"/>
<keyword evidence="3" id="KW-1185">Reference proteome</keyword>
<comment type="caution">
    <text evidence="2">The sequence shown here is derived from an EMBL/GenBank/DDBJ whole genome shotgun (WGS) entry which is preliminary data.</text>
</comment>
<organism evidence="2 3">
    <name type="scientific">Paraburkholderia polaris</name>
    <dbReference type="NCBI Taxonomy" id="2728848"/>
    <lineage>
        <taxon>Bacteria</taxon>
        <taxon>Pseudomonadati</taxon>
        <taxon>Pseudomonadota</taxon>
        <taxon>Betaproteobacteria</taxon>
        <taxon>Burkholderiales</taxon>
        <taxon>Burkholderiaceae</taxon>
        <taxon>Paraburkholderia</taxon>
    </lineage>
</organism>
<keyword evidence="1" id="KW-0472">Membrane</keyword>